<dbReference type="Pfam" id="PF00108">
    <property type="entry name" value="Thiolase_N"/>
    <property type="match status" value="1"/>
</dbReference>
<evidence type="ECO:0000313" key="3">
    <source>
        <dbReference type="Proteomes" id="UP000234662"/>
    </source>
</evidence>
<comment type="caution">
    <text evidence="2">The sequence shown here is derived from an EMBL/GenBank/DDBJ whole genome shotgun (WGS) entry which is preliminary data.</text>
</comment>
<name>A0A2I1R1Z7_9ACTN</name>
<feature type="domain" description="Thiolase N-terminal" evidence="1">
    <location>
        <begin position="5"/>
        <end position="117"/>
    </location>
</feature>
<dbReference type="PANTHER" id="PTHR43365:SF1">
    <property type="entry name" value="ACETYL-COA C-ACYLTRANSFERASE"/>
    <property type="match status" value="1"/>
</dbReference>
<dbReference type="AlphaFoldDB" id="A0A2I1R1Z7"/>
<feature type="non-terminal residue" evidence="2">
    <location>
        <position position="117"/>
    </location>
</feature>
<dbReference type="SUPFAM" id="SSF53901">
    <property type="entry name" value="Thiolase-like"/>
    <property type="match status" value="1"/>
</dbReference>
<dbReference type="PANTHER" id="PTHR43365">
    <property type="entry name" value="BLR7806 PROTEIN"/>
    <property type="match status" value="1"/>
</dbReference>
<dbReference type="EMBL" id="PKJC01000031">
    <property type="protein sequence ID" value="PKZ63144.1"/>
    <property type="molecule type" value="Genomic_DNA"/>
</dbReference>
<dbReference type="GO" id="GO:0016747">
    <property type="term" value="F:acyltransferase activity, transferring groups other than amino-acyl groups"/>
    <property type="evidence" value="ECO:0007669"/>
    <property type="project" value="InterPro"/>
</dbReference>
<organism evidence="2 3">
    <name type="scientific">Gordonia terrae</name>
    <dbReference type="NCBI Taxonomy" id="2055"/>
    <lineage>
        <taxon>Bacteria</taxon>
        <taxon>Bacillati</taxon>
        <taxon>Actinomycetota</taxon>
        <taxon>Actinomycetes</taxon>
        <taxon>Mycobacteriales</taxon>
        <taxon>Gordoniaceae</taxon>
        <taxon>Gordonia</taxon>
    </lineage>
</organism>
<dbReference type="Gene3D" id="3.40.47.10">
    <property type="match status" value="1"/>
</dbReference>
<gene>
    <name evidence="2" type="ORF">CYJ73_23450</name>
</gene>
<dbReference type="InterPro" id="IPR016039">
    <property type="entry name" value="Thiolase-like"/>
</dbReference>
<keyword evidence="2" id="KW-0808">Transferase</keyword>
<dbReference type="Proteomes" id="UP000234662">
    <property type="component" value="Unassembled WGS sequence"/>
</dbReference>
<evidence type="ECO:0000313" key="2">
    <source>
        <dbReference type="EMBL" id="PKZ63144.1"/>
    </source>
</evidence>
<keyword evidence="2" id="KW-0012">Acyltransferase</keyword>
<accession>A0A2I1R1Z7</accession>
<protein>
    <submittedName>
        <fullName evidence="2">Acetyl-CoA C-acyltransferase</fullName>
    </submittedName>
</protein>
<sequence length="117" mass="11942">MRSAVIVDAVRTPIGKGKPTGALHDVHPVDLLAHSLRAIVDRSGVEPGRVDDVITGVVSQVGEQSFNLARRALLAAGYPESVPGVSVDRQCGSGQQAIAFAAQGIIAGTYDVAVAAG</sequence>
<reference evidence="2 3" key="1">
    <citation type="submission" date="2017-12" db="EMBL/GenBank/DDBJ databases">
        <title>Phylogenetic diversity of female urinary microbiome.</title>
        <authorList>
            <person name="Thomas-White K."/>
            <person name="Wolfe A.J."/>
        </authorList>
    </citation>
    <scope>NUCLEOTIDE SEQUENCE [LARGE SCALE GENOMIC DNA]</scope>
    <source>
        <strain evidence="2 3">UMB0777</strain>
    </source>
</reference>
<proteinExistence type="predicted"/>
<dbReference type="InterPro" id="IPR020616">
    <property type="entry name" value="Thiolase_N"/>
</dbReference>
<evidence type="ECO:0000259" key="1">
    <source>
        <dbReference type="Pfam" id="PF00108"/>
    </source>
</evidence>